<dbReference type="GO" id="GO:0016787">
    <property type="term" value="F:hydrolase activity"/>
    <property type="evidence" value="ECO:0007669"/>
    <property type="project" value="InterPro"/>
</dbReference>
<feature type="domain" description="Calcineurin-like phosphoesterase" evidence="1">
    <location>
        <begin position="1"/>
        <end position="216"/>
    </location>
</feature>
<evidence type="ECO:0000259" key="1">
    <source>
        <dbReference type="Pfam" id="PF00149"/>
    </source>
</evidence>
<dbReference type="RefSeq" id="WP_123591344.1">
    <property type="nucleotide sequence ID" value="NZ_AYKF01000088.1"/>
</dbReference>
<evidence type="ECO:0000313" key="2">
    <source>
        <dbReference type="EMBL" id="ROO28179.1"/>
    </source>
</evidence>
<dbReference type="InterPro" id="IPR029052">
    <property type="entry name" value="Metallo-depent_PP-like"/>
</dbReference>
<gene>
    <name evidence="2" type="ORF">SAHL_10390</name>
</gene>
<dbReference type="OrthoDB" id="356681at2"/>
<accession>A0A423PRE0</accession>
<dbReference type="PANTHER" id="PTHR37844:SF2">
    <property type="entry name" value="SER_THR PROTEIN PHOSPHATASE SUPERFAMILY (AFU_ORTHOLOGUE AFUA_1G14840)"/>
    <property type="match status" value="1"/>
</dbReference>
<dbReference type="EMBL" id="AYKF01000088">
    <property type="protein sequence ID" value="ROO28179.1"/>
    <property type="molecule type" value="Genomic_DNA"/>
</dbReference>
<reference evidence="2 3" key="1">
    <citation type="submission" date="2013-10" db="EMBL/GenBank/DDBJ databases">
        <title>Salinisphaera halophila YIM 95161 Genome Sequencing.</title>
        <authorList>
            <person name="Lai Q."/>
            <person name="Li C."/>
            <person name="Shao Z."/>
        </authorList>
    </citation>
    <scope>NUCLEOTIDE SEQUENCE [LARGE SCALE GENOMIC DNA]</scope>
    <source>
        <strain evidence="2 3">YIM 95161</strain>
    </source>
</reference>
<name>A0A423PRE0_9GAMM</name>
<dbReference type="Pfam" id="PF00149">
    <property type="entry name" value="Metallophos"/>
    <property type="match status" value="1"/>
</dbReference>
<dbReference type="InterPro" id="IPR004843">
    <property type="entry name" value="Calcineurin-like_PHP"/>
</dbReference>
<dbReference type="Proteomes" id="UP000285123">
    <property type="component" value="Unassembled WGS sequence"/>
</dbReference>
<sequence length="254" mass="28444">MRIRVLSDLHLEFFDDPAAAGIRDDVDCDVVVLAGDIAQGLDGLEWAADTFMSRQMIYVMGNHEYYDHDLQYLLGQARKDAPRLGIHLLENDEVRLWGVRFLGCTLWSGFDSPRHSWREVTDHAHIALADFSHIGNGDKAFTPLAMTMEHDASRVWLETMLDPALPSVVVTHFSPARVGLNPRFDGGDVLTPYFHNHLSDLLGAAVPLWIHGHHHHSFDETVSGRDGQTRIVSNQRGYADETTGFCADFVVEIG</sequence>
<proteinExistence type="predicted"/>
<dbReference type="Gene3D" id="3.60.21.10">
    <property type="match status" value="1"/>
</dbReference>
<dbReference type="AlphaFoldDB" id="A0A423PRE0"/>
<comment type="caution">
    <text evidence="2">The sequence shown here is derived from an EMBL/GenBank/DDBJ whole genome shotgun (WGS) entry which is preliminary data.</text>
</comment>
<dbReference type="SUPFAM" id="SSF56300">
    <property type="entry name" value="Metallo-dependent phosphatases"/>
    <property type="match status" value="1"/>
</dbReference>
<evidence type="ECO:0000313" key="3">
    <source>
        <dbReference type="Proteomes" id="UP000285123"/>
    </source>
</evidence>
<dbReference type="PANTHER" id="PTHR37844">
    <property type="entry name" value="SER/THR PROTEIN PHOSPHATASE SUPERFAMILY (AFU_ORTHOLOGUE AFUA_1G14840)"/>
    <property type="match status" value="1"/>
</dbReference>
<organism evidence="2 3">
    <name type="scientific">Salinisphaera orenii YIM 95161</name>
    <dbReference type="NCBI Taxonomy" id="1051139"/>
    <lineage>
        <taxon>Bacteria</taxon>
        <taxon>Pseudomonadati</taxon>
        <taxon>Pseudomonadota</taxon>
        <taxon>Gammaproteobacteria</taxon>
        <taxon>Salinisphaerales</taxon>
        <taxon>Salinisphaeraceae</taxon>
        <taxon>Salinisphaera</taxon>
    </lineage>
</organism>
<protein>
    <recommendedName>
        <fullName evidence="1">Calcineurin-like phosphoesterase domain-containing protein</fullName>
    </recommendedName>
</protein>